<evidence type="ECO:0000313" key="3">
    <source>
        <dbReference type="Proteomes" id="UP000032305"/>
    </source>
</evidence>
<dbReference type="SMART" id="SM00471">
    <property type="entry name" value="HDc"/>
    <property type="match status" value="1"/>
</dbReference>
<dbReference type="PANTHER" id="PTHR43155">
    <property type="entry name" value="CYCLIC DI-GMP PHOSPHODIESTERASE PA4108-RELATED"/>
    <property type="match status" value="1"/>
</dbReference>
<dbReference type="PROSITE" id="PS51832">
    <property type="entry name" value="HD_GYP"/>
    <property type="match status" value="1"/>
</dbReference>
<reference evidence="2 3" key="1">
    <citation type="submission" date="2014-11" db="EMBL/GenBank/DDBJ databases">
        <title>Whole genome shotgun sequence of Sphingomonas parapaucimobilis NBRC 15100.</title>
        <authorList>
            <person name="Katano-Makiyama Y."/>
            <person name="Hosoyama A."/>
            <person name="Hashimoto M."/>
            <person name="Hosoyama Y."/>
            <person name="Noguchi M."/>
            <person name="Numata M."/>
            <person name="Tsuchikane K."/>
            <person name="Hirakata S."/>
            <person name="Uohara A."/>
            <person name="Shimodaira J."/>
            <person name="Ohji S."/>
            <person name="Ichikawa N."/>
            <person name="Kimura A."/>
            <person name="Yamazoe A."/>
            <person name="Fujita N."/>
        </authorList>
    </citation>
    <scope>NUCLEOTIDE SEQUENCE [LARGE SCALE GENOMIC DNA]</scope>
    <source>
        <strain evidence="2 3">NBRC 15100</strain>
    </source>
</reference>
<accession>A0A0A1W6G4</accession>
<gene>
    <name evidence="2" type="ORF">SP5_034_00730</name>
</gene>
<dbReference type="eggNOG" id="COG2206">
    <property type="taxonomic scope" value="Bacteria"/>
</dbReference>
<proteinExistence type="predicted"/>
<comment type="caution">
    <text evidence="2">The sequence shown here is derived from an EMBL/GenBank/DDBJ whole genome shotgun (WGS) entry which is preliminary data.</text>
</comment>
<dbReference type="SUPFAM" id="SSF109604">
    <property type="entry name" value="HD-domain/PDEase-like"/>
    <property type="match status" value="1"/>
</dbReference>
<dbReference type="NCBIfam" id="TIGR00277">
    <property type="entry name" value="HDIG"/>
    <property type="match status" value="1"/>
</dbReference>
<dbReference type="CDD" id="cd00077">
    <property type="entry name" value="HDc"/>
    <property type="match status" value="1"/>
</dbReference>
<keyword evidence="3" id="KW-1185">Reference proteome</keyword>
<dbReference type="Proteomes" id="UP000032305">
    <property type="component" value="Unassembled WGS sequence"/>
</dbReference>
<dbReference type="EMBL" id="BBPI01000034">
    <property type="protein sequence ID" value="GAM00499.1"/>
    <property type="molecule type" value="Genomic_DNA"/>
</dbReference>
<dbReference type="Pfam" id="PF11871">
    <property type="entry name" value="DUF3391"/>
    <property type="match status" value="1"/>
</dbReference>
<dbReference type="PANTHER" id="PTHR43155:SF2">
    <property type="entry name" value="CYCLIC DI-GMP PHOSPHODIESTERASE PA4108"/>
    <property type="match status" value="1"/>
</dbReference>
<evidence type="ECO:0000313" key="2">
    <source>
        <dbReference type="EMBL" id="GAM00499.1"/>
    </source>
</evidence>
<dbReference type="InterPro" id="IPR021812">
    <property type="entry name" value="DUF3391"/>
</dbReference>
<dbReference type="Gene3D" id="1.10.3210.10">
    <property type="entry name" value="Hypothetical protein af1432"/>
    <property type="match status" value="1"/>
</dbReference>
<dbReference type="GO" id="GO:0008081">
    <property type="term" value="F:phosphoric diester hydrolase activity"/>
    <property type="evidence" value="ECO:0007669"/>
    <property type="project" value="UniProtKB-ARBA"/>
</dbReference>
<sequence length="426" mass="47228">MKEQPTTNRYLQIESQQVTLGMYIQALHCSWIHNPFWRKSFLLTEPDDLEKIRASVPSVTIDLTKGRGPVTIAAVDTPESSPAPVVEAITQPIVTTLRPRRAKPATEVERASAVSARAAAAVAQLFGEARLGRTIRTRDLVPIVKDIAETTAKSAAAMIAVTRLKDRDQYIYIHSVAVGTLMMNLARHLGLSEEDVHVAGMAGLLHDIGKMQIDADVLDKPGRLTAEEMVEIRRHPGLGHRILGDMNDLDPRILDVCRHHHERMDGAGYPDGLRGDEISQFVRISSVCDVYDAVTSIRPYKRAWSPHEALAQMLEWDGHFDPETLRAFIANLGIQPFAALVRLRSNRLGIVVREGECPTTPVVRVFFDIPSHGPVAIEDVATAHDPILRAERGDYWFGERWPALQAEILAEPTFPETPLSRAVGGR</sequence>
<dbReference type="Pfam" id="PF13487">
    <property type="entry name" value="HD_5"/>
    <property type="match status" value="1"/>
</dbReference>
<dbReference type="RefSeq" id="WP_042485483.1">
    <property type="nucleotide sequence ID" value="NZ_BBPI01000034.1"/>
</dbReference>
<organism evidence="2 3">
    <name type="scientific">Sphingomonas parapaucimobilis NBRC 15100</name>
    <dbReference type="NCBI Taxonomy" id="1219049"/>
    <lineage>
        <taxon>Bacteria</taxon>
        <taxon>Pseudomonadati</taxon>
        <taxon>Pseudomonadota</taxon>
        <taxon>Alphaproteobacteria</taxon>
        <taxon>Sphingomonadales</taxon>
        <taxon>Sphingomonadaceae</taxon>
        <taxon>Sphingomonas</taxon>
    </lineage>
</organism>
<dbReference type="InterPro" id="IPR006675">
    <property type="entry name" value="HDIG_dom"/>
</dbReference>
<dbReference type="InterPro" id="IPR003607">
    <property type="entry name" value="HD/PDEase_dom"/>
</dbReference>
<name>A0A0A1W6G4_9SPHN</name>
<feature type="domain" description="HD-GYP" evidence="1">
    <location>
        <begin position="149"/>
        <end position="344"/>
    </location>
</feature>
<dbReference type="OrthoDB" id="9802066at2"/>
<dbReference type="AlphaFoldDB" id="A0A0A1W6G4"/>
<protein>
    <recommendedName>
        <fullName evidence="1">HD-GYP domain-containing protein</fullName>
    </recommendedName>
</protein>
<evidence type="ECO:0000259" key="1">
    <source>
        <dbReference type="PROSITE" id="PS51832"/>
    </source>
</evidence>
<dbReference type="InterPro" id="IPR037522">
    <property type="entry name" value="HD_GYP_dom"/>
</dbReference>